<evidence type="ECO:0000313" key="3">
    <source>
        <dbReference type="EMBL" id="EFJ47149.1"/>
    </source>
</evidence>
<keyword evidence="1" id="KW-0378">Hydrolase</keyword>
<reference evidence="3 4" key="1">
    <citation type="journal article" date="2010" name="Science">
        <title>Genomic analysis of organismal complexity in the multicellular green alga Volvox carteri.</title>
        <authorList>
            <person name="Prochnik S.E."/>
            <person name="Umen J."/>
            <person name="Nedelcu A.M."/>
            <person name="Hallmann A."/>
            <person name="Miller S.M."/>
            <person name="Nishii I."/>
            <person name="Ferris P."/>
            <person name="Kuo A."/>
            <person name="Mitros T."/>
            <person name="Fritz-Laylin L.K."/>
            <person name="Hellsten U."/>
            <person name="Chapman J."/>
            <person name="Simakov O."/>
            <person name="Rensing S.A."/>
            <person name="Terry A."/>
            <person name="Pangilinan J."/>
            <person name="Kapitonov V."/>
            <person name="Jurka J."/>
            <person name="Salamov A."/>
            <person name="Shapiro H."/>
            <person name="Schmutz J."/>
            <person name="Grimwood J."/>
            <person name="Lindquist E."/>
            <person name="Lucas S."/>
            <person name="Grigoriev I.V."/>
            <person name="Schmitt R."/>
            <person name="Kirk D."/>
            <person name="Rokhsar D.S."/>
        </authorList>
    </citation>
    <scope>NUCLEOTIDE SEQUENCE [LARGE SCALE GENOMIC DNA]</scope>
    <source>
        <strain evidence="4">f. Nagariensis / Eve</strain>
    </source>
</reference>
<dbReference type="Pfam" id="PF05116">
    <property type="entry name" value="S6PP"/>
    <property type="match status" value="1"/>
</dbReference>
<dbReference type="InterPro" id="IPR006380">
    <property type="entry name" value="SPP-like_dom"/>
</dbReference>
<protein>
    <recommendedName>
        <fullName evidence="2">Sucrose phosphatase-like domain-containing protein</fullName>
    </recommendedName>
</protein>
<feature type="domain" description="Sucrose phosphatase-like" evidence="2">
    <location>
        <begin position="11"/>
        <end position="114"/>
    </location>
</feature>
<dbReference type="InParanoid" id="D8TZA9"/>
<accession>D8TZA9</accession>
<dbReference type="OrthoDB" id="531008at2759"/>
<name>D8TZA9_VOLCA</name>
<dbReference type="EMBL" id="GL378346">
    <property type="protein sequence ID" value="EFJ47149.1"/>
    <property type="molecule type" value="Genomic_DNA"/>
</dbReference>
<dbReference type="PANTHER" id="PTHR46521:SF4">
    <property type="entry name" value="SUCROSE-PHOSPHATASE 2-RELATED"/>
    <property type="match status" value="1"/>
</dbReference>
<dbReference type="GeneID" id="9615876"/>
<dbReference type="Proteomes" id="UP000001058">
    <property type="component" value="Unassembled WGS sequence"/>
</dbReference>
<dbReference type="AlphaFoldDB" id="D8TZA9"/>
<organism evidence="4">
    <name type="scientific">Volvox carteri f. nagariensis</name>
    <dbReference type="NCBI Taxonomy" id="3068"/>
    <lineage>
        <taxon>Eukaryota</taxon>
        <taxon>Viridiplantae</taxon>
        <taxon>Chlorophyta</taxon>
        <taxon>core chlorophytes</taxon>
        <taxon>Chlorophyceae</taxon>
        <taxon>CS clade</taxon>
        <taxon>Chlamydomonadales</taxon>
        <taxon>Volvocaceae</taxon>
        <taxon>Volvox</taxon>
    </lineage>
</organism>
<gene>
    <name evidence="3" type="ORF">VOLCADRAFT_46722</name>
</gene>
<dbReference type="SUPFAM" id="SSF56784">
    <property type="entry name" value="HAD-like"/>
    <property type="match status" value="1"/>
</dbReference>
<evidence type="ECO:0000256" key="1">
    <source>
        <dbReference type="ARBA" id="ARBA00022801"/>
    </source>
</evidence>
<evidence type="ECO:0000259" key="2">
    <source>
        <dbReference type="Pfam" id="PF05116"/>
    </source>
</evidence>
<sequence>DLPQVQNEDPTHHRLLTFNALWHTALNASSDSLLVYSTGRSPTLYRQLWEEAPLLTPAVLICSVGTEIFYLPDAEWEALLDQGWDRQRVLQVAAGFPELRKQVDSEQRRHKLSF</sequence>
<dbReference type="STRING" id="3068.D8TZA9"/>
<dbReference type="eggNOG" id="ENOG502QTVT">
    <property type="taxonomic scope" value="Eukaryota"/>
</dbReference>
<dbReference type="InterPro" id="IPR051518">
    <property type="entry name" value="Sucrose_Phosphatase"/>
</dbReference>
<dbReference type="Gene3D" id="3.40.50.1000">
    <property type="entry name" value="HAD superfamily/HAD-like"/>
    <property type="match status" value="1"/>
</dbReference>
<feature type="non-terminal residue" evidence="3">
    <location>
        <position position="1"/>
    </location>
</feature>
<dbReference type="InterPro" id="IPR023214">
    <property type="entry name" value="HAD_sf"/>
</dbReference>
<dbReference type="KEGG" id="vcn:VOLCADRAFT_46722"/>
<evidence type="ECO:0000313" key="4">
    <source>
        <dbReference type="Proteomes" id="UP000001058"/>
    </source>
</evidence>
<dbReference type="RefSeq" id="XP_002951698.1">
    <property type="nucleotide sequence ID" value="XM_002951652.1"/>
</dbReference>
<dbReference type="PANTHER" id="PTHR46521">
    <property type="entry name" value="SUCROSE-PHOSPHATASE 2-RELATED"/>
    <property type="match status" value="1"/>
</dbReference>
<keyword evidence="4" id="KW-1185">Reference proteome</keyword>
<proteinExistence type="predicted"/>
<dbReference type="InterPro" id="IPR036412">
    <property type="entry name" value="HAD-like_sf"/>
</dbReference>
<feature type="non-terminal residue" evidence="3">
    <location>
        <position position="114"/>
    </location>
</feature>
<dbReference type="GO" id="GO:0016787">
    <property type="term" value="F:hydrolase activity"/>
    <property type="evidence" value="ECO:0007669"/>
    <property type="project" value="UniProtKB-KW"/>
</dbReference>